<comment type="caution">
    <text evidence="1">The sequence shown here is derived from an EMBL/GenBank/DDBJ whole genome shotgun (WGS) entry which is preliminary data.</text>
</comment>
<evidence type="ECO:0000313" key="1">
    <source>
        <dbReference type="EMBL" id="MCQ5343808.1"/>
    </source>
</evidence>
<dbReference type="Gene3D" id="2.40.50.140">
    <property type="entry name" value="Nucleic acid-binding proteins"/>
    <property type="match status" value="1"/>
</dbReference>
<name>A0ABT1SVA2_9FIRM</name>
<organism evidence="1 2">
    <name type="scientific">Megasphaera massiliensis</name>
    <dbReference type="NCBI Taxonomy" id="1232428"/>
    <lineage>
        <taxon>Bacteria</taxon>
        <taxon>Bacillati</taxon>
        <taxon>Bacillota</taxon>
        <taxon>Negativicutes</taxon>
        <taxon>Veillonellales</taxon>
        <taxon>Veillonellaceae</taxon>
        <taxon>Megasphaera</taxon>
    </lineage>
</organism>
<accession>A0ABT1SVA2</accession>
<keyword evidence="2" id="KW-1185">Reference proteome</keyword>
<sequence length="36" mass="3687">MVKGTVISVNDDAGYVSIGTKADAILPKKEMAVPAP</sequence>
<evidence type="ECO:0000313" key="2">
    <source>
        <dbReference type="Proteomes" id="UP001206692"/>
    </source>
</evidence>
<proteinExistence type="predicted"/>
<gene>
    <name evidence="1" type="ORF">NE675_12390</name>
</gene>
<dbReference type="InterPro" id="IPR012340">
    <property type="entry name" value="NA-bd_OB-fold"/>
</dbReference>
<dbReference type="Proteomes" id="UP001206692">
    <property type="component" value="Unassembled WGS sequence"/>
</dbReference>
<protein>
    <submittedName>
        <fullName evidence="1">S1 RNA-binding domain-containing protein</fullName>
    </submittedName>
</protein>
<dbReference type="SUPFAM" id="SSF50249">
    <property type="entry name" value="Nucleic acid-binding proteins"/>
    <property type="match status" value="1"/>
</dbReference>
<dbReference type="EMBL" id="JANGEW010000299">
    <property type="protein sequence ID" value="MCQ5343808.1"/>
    <property type="molecule type" value="Genomic_DNA"/>
</dbReference>
<dbReference type="RefSeq" id="WP_256186362.1">
    <property type="nucleotide sequence ID" value="NZ_JANGEW010000299.1"/>
</dbReference>
<reference evidence="1 2" key="1">
    <citation type="submission" date="2022-06" db="EMBL/GenBank/DDBJ databases">
        <title>Isolation of gut microbiota from human fecal samples.</title>
        <authorList>
            <person name="Pamer E.G."/>
            <person name="Barat B."/>
            <person name="Waligurski E."/>
            <person name="Medina S."/>
            <person name="Paddock L."/>
            <person name="Mostad J."/>
        </authorList>
    </citation>
    <scope>NUCLEOTIDE SEQUENCE [LARGE SCALE GENOMIC DNA]</scope>
    <source>
        <strain evidence="1 2">DFI.1.1</strain>
    </source>
</reference>